<dbReference type="RefSeq" id="XP_008819660.1">
    <property type="nucleotide sequence ID" value="XM_008821438.1"/>
</dbReference>
<dbReference type="InterPro" id="IPR044885">
    <property type="entry name" value="PRESA_N_sf"/>
</dbReference>
<dbReference type="Pfam" id="PF09687">
    <property type="entry name" value="PRESAN"/>
    <property type="match status" value="1"/>
</dbReference>
<dbReference type="AlphaFoldDB" id="W6ZS77"/>
<keyword evidence="3" id="KW-1185">Reference proteome</keyword>
<dbReference type="Proteomes" id="UP000030640">
    <property type="component" value="Unassembled WGS sequence"/>
</dbReference>
<dbReference type="OrthoDB" id="384217at2759"/>
<evidence type="ECO:0000313" key="2">
    <source>
        <dbReference type="EMBL" id="EUD61352.1"/>
    </source>
</evidence>
<proteinExistence type="predicted"/>
<sequence>MKDPLSYYLGKLTSVYSVDGNIQEEQVQRNNHTIHTTMRIMEEYHNRLFFYYIIRDNLPESNHDCFINVGRKAFILFLNDPVNLEEPQLNRCVLASGILPMRAQR</sequence>
<gene>
    <name evidence="2" type="ORF">C922_05867</name>
</gene>
<reference evidence="2 3" key="1">
    <citation type="submission" date="2013-02" db="EMBL/GenBank/DDBJ databases">
        <title>The Genome Sequence of Plasmodium inui San Antonio 1.</title>
        <authorList>
            <consortium name="The Broad Institute Genome Sequencing Platform"/>
            <consortium name="The Broad Institute Genome Sequencing Center for Infectious Disease"/>
            <person name="Neafsey D."/>
            <person name="Cheeseman I."/>
            <person name="Volkman S."/>
            <person name="Adams J."/>
            <person name="Walker B."/>
            <person name="Young S.K."/>
            <person name="Zeng Q."/>
            <person name="Gargeya S."/>
            <person name="Fitzgerald M."/>
            <person name="Haas B."/>
            <person name="Abouelleil A."/>
            <person name="Alvarado L."/>
            <person name="Arachchi H.M."/>
            <person name="Berlin A.M."/>
            <person name="Chapman S.B."/>
            <person name="Dewar J."/>
            <person name="Goldberg J."/>
            <person name="Griggs A."/>
            <person name="Gujja S."/>
            <person name="Hansen M."/>
            <person name="Howarth C."/>
            <person name="Imamovic A."/>
            <person name="Larimer J."/>
            <person name="McCowan C."/>
            <person name="Murphy C."/>
            <person name="Neiman D."/>
            <person name="Pearson M."/>
            <person name="Priest M."/>
            <person name="Roberts A."/>
            <person name="Saif S."/>
            <person name="Shea T."/>
            <person name="Sisk P."/>
            <person name="Sykes S."/>
            <person name="Wortman J."/>
            <person name="Nusbaum C."/>
            <person name="Birren B."/>
        </authorList>
    </citation>
    <scope>NUCLEOTIDE SEQUENCE [LARGE SCALE GENOMIC DNA]</scope>
    <source>
        <strain evidence="2 3">San Antonio 1</strain>
    </source>
</reference>
<evidence type="ECO:0000313" key="3">
    <source>
        <dbReference type="Proteomes" id="UP000030640"/>
    </source>
</evidence>
<feature type="domain" description="Plasmodium RESA N-terminal" evidence="1">
    <location>
        <begin position="1"/>
        <end position="77"/>
    </location>
</feature>
<dbReference type="Gene3D" id="6.10.280.180">
    <property type="entry name" value="Plasmodium RESA, N-terminal helical domain"/>
    <property type="match status" value="1"/>
</dbReference>
<dbReference type="EMBL" id="KI965744">
    <property type="protein sequence ID" value="EUD61352.1"/>
    <property type="molecule type" value="Genomic_DNA"/>
</dbReference>
<dbReference type="GeneID" id="20041141"/>
<evidence type="ECO:0000259" key="1">
    <source>
        <dbReference type="Pfam" id="PF09687"/>
    </source>
</evidence>
<accession>W6ZS77</accession>
<protein>
    <recommendedName>
        <fullName evidence="1">Plasmodium RESA N-terminal domain-containing protein</fullName>
    </recommendedName>
</protein>
<name>W6ZS77_9APIC</name>
<dbReference type="InterPro" id="IPR019111">
    <property type="entry name" value="PRESA_N"/>
</dbReference>
<dbReference type="VEuPathDB" id="PlasmoDB:C922_05867"/>
<organism evidence="2 3">
    <name type="scientific">Plasmodium inui San Antonio 1</name>
    <dbReference type="NCBI Taxonomy" id="1237626"/>
    <lineage>
        <taxon>Eukaryota</taxon>
        <taxon>Sar</taxon>
        <taxon>Alveolata</taxon>
        <taxon>Apicomplexa</taxon>
        <taxon>Aconoidasida</taxon>
        <taxon>Haemosporida</taxon>
        <taxon>Plasmodiidae</taxon>
        <taxon>Plasmodium</taxon>
        <taxon>Plasmodium (Plasmodium)</taxon>
    </lineage>
</organism>